<keyword evidence="2" id="KW-0808">Transferase</keyword>
<reference evidence="2" key="1">
    <citation type="submission" date="2021-03" db="EMBL/GenBank/DDBJ databases">
        <title>Whole genome shotgun sequence of Actinoplanes consettensis NBRC 14913.</title>
        <authorList>
            <person name="Komaki H."/>
            <person name="Tamura T."/>
        </authorList>
    </citation>
    <scope>NUCLEOTIDE SEQUENCE</scope>
    <source>
        <strain evidence="2">NBRC 14913</strain>
    </source>
</reference>
<dbReference type="Proteomes" id="UP000680865">
    <property type="component" value="Unassembled WGS sequence"/>
</dbReference>
<dbReference type="InterPro" id="IPR023606">
    <property type="entry name" value="CoA-Trfase_III_dom_1_sf"/>
</dbReference>
<feature type="region of interest" description="Disordered" evidence="1">
    <location>
        <begin position="303"/>
        <end position="332"/>
    </location>
</feature>
<dbReference type="SUPFAM" id="SSF89796">
    <property type="entry name" value="CoA-transferase family III (CaiB/BaiF)"/>
    <property type="match status" value="1"/>
</dbReference>
<protein>
    <submittedName>
        <fullName evidence="2">CoA transferase</fullName>
    </submittedName>
</protein>
<evidence type="ECO:0000313" key="2">
    <source>
        <dbReference type="EMBL" id="GIM68328.1"/>
    </source>
</evidence>
<evidence type="ECO:0000256" key="1">
    <source>
        <dbReference type="SAM" id="MobiDB-lite"/>
    </source>
</evidence>
<dbReference type="InterPro" id="IPR044855">
    <property type="entry name" value="CoA-Trfase_III_dom3_sf"/>
</dbReference>
<dbReference type="Gene3D" id="3.40.50.10540">
    <property type="entry name" value="Crotonobetainyl-coa:carnitine coa-transferase, domain 1"/>
    <property type="match status" value="1"/>
</dbReference>
<name>A0A919VSY9_9ACTN</name>
<dbReference type="PANTHER" id="PTHR48228:SF5">
    <property type="entry name" value="ALPHA-METHYLACYL-COA RACEMASE"/>
    <property type="match status" value="1"/>
</dbReference>
<comment type="caution">
    <text evidence="2">The sequence shown here is derived from an EMBL/GenBank/DDBJ whole genome shotgun (WGS) entry which is preliminary data.</text>
</comment>
<dbReference type="InterPro" id="IPR050509">
    <property type="entry name" value="CoA-transferase_III"/>
</dbReference>
<dbReference type="Gene3D" id="3.30.1540.10">
    <property type="entry name" value="formyl-coa transferase, domain 3"/>
    <property type="match status" value="1"/>
</dbReference>
<dbReference type="RefSeq" id="WP_212996004.1">
    <property type="nucleotide sequence ID" value="NZ_BAAATW010000002.1"/>
</dbReference>
<dbReference type="AlphaFoldDB" id="A0A919VSY9"/>
<gene>
    <name evidence="2" type="ORF">Aco04nite_10370</name>
</gene>
<dbReference type="Pfam" id="PF02515">
    <property type="entry name" value="CoA_transf_3"/>
    <property type="match status" value="1"/>
</dbReference>
<accession>A0A919VSY9</accession>
<dbReference type="PANTHER" id="PTHR48228">
    <property type="entry name" value="SUCCINYL-COA--D-CITRAMALATE COA-TRANSFERASE"/>
    <property type="match status" value="1"/>
</dbReference>
<dbReference type="InterPro" id="IPR003673">
    <property type="entry name" value="CoA-Trfase_fam_III"/>
</dbReference>
<keyword evidence="3" id="KW-1185">Reference proteome</keyword>
<sequence>MTGPLHGLHVIEIAGTAAGAFTATLLGDLGADVIRVDRPATAPAAPGDPLARGRRRVTADLKDPAGVAEILDLVAHADILVEGFRPGVAERLGIGPQQCHARNPRLIYGRVSGWGQDGPWAQRPGHDITFLAVTGALADAAEPPPYYLSSFAGGGMTLALGLLAAVWERGDTGPGQVVDTAMVEGTALLTGLVQRWRETPGLQTFTSAPFYTTYACADGRRIAVGAIEDKFYRTLTETLGLDDLPPRDDRASWPELTRLLADTFRTRDRDDWTKVFADTDACVVPVLTLDEAADHPQAAARRAYPSVGGVRQPAPAPRFSRTPTATPAPISW</sequence>
<proteinExistence type="predicted"/>
<dbReference type="EMBL" id="BOQP01000004">
    <property type="protein sequence ID" value="GIM68328.1"/>
    <property type="molecule type" value="Genomic_DNA"/>
</dbReference>
<organism evidence="2 3">
    <name type="scientific">Winogradskya consettensis</name>
    <dbReference type="NCBI Taxonomy" id="113560"/>
    <lineage>
        <taxon>Bacteria</taxon>
        <taxon>Bacillati</taxon>
        <taxon>Actinomycetota</taxon>
        <taxon>Actinomycetes</taxon>
        <taxon>Micromonosporales</taxon>
        <taxon>Micromonosporaceae</taxon>
        <taxon>Winogradskya</taxon>
    </lineage>
</organism>
<evidence type="ECO:0000313" key="3">
    <source>
        <dbReference type="Proteomes" id="UP000680865"/>
    </source>
</evidence>
<dbReference type="GO" id="GO:0016740">
    <property type="term" value="F:transferase activity"/>
    <property type="evidence" value="ECO:0007669"/>
    <property type="project" value="UniProtKB-KW"/>
</dbReference>